<dbReference type="eggNOG" id="COG0835">
    <property type="taxonomic scope" value="Bacteria"/>
</dbReference>
<name>A0A011QPT7_ACCRE</name>
<dbReference type="STRING" id="1454004.AW11_00426"/>
<dbReference type="SMART" id="SM00260">
    <property type="entry name" value="CheW"/>
    <property type="match status" value="1"/>
</dbReference>
<evidence type="ECO:0000259" key="1">
    <source>
        <dbReference type="PROSITE" id="PS50851"/>
    </source>
</evidence>
<dbReference type="InterPro" id="IPR002545">
    <property type="entry name" value="CheW-lke_dom"/>
</dbReference>
<dbReference type="EMBL" id="JEMY01000003">
    <property type="protein sequence ID" value="EXI91085.1"/>
    <property type="molecule type" value="Genomic_DNA"/>
</dbReference>
<feature type="domain" description="CheW-like" evidence="1">
    <location>
        <begin position="26"/>
        <end position="164"/>
    </location>
</feature>
<dbReference type="PATRIC" id="fig|1454004.3.peg.440"/>
<keyword evidence="3" id="KW-1185">Reference proteome</keyword>
<protein>
    <submittedName>
        <fullName evidence="2">CheW-like domain protein</fullName>
    </submittedName>
</protein>
<evidence type="ECO:0000313" key="3">
    <source>
        <dbReference type="Proteomes" id="UP000022141"/>
    </source>
</evidence>
<proteinExistence type="predicted"/>
<comment type="caution">
    <text evidence="2">The sequence shown here is derived from an EMBL/GenBank/DDBJ whole genome shotgun (WGS) entry which is preliminary data.</text>
</comment>
<organism evidence="2 3">
    <name type="scientific">Accumulibacter regalis</name>
    <dbReference type="NCBI Taxonomy" id="522306"/>
    <lineage>
        <taxon>Bacteria</taxon>
        <taxon>Pseudomonadati</taxon>
        <taxon>Pseudomonadota</taxon>
        <taxon>Betaproteobacteria</taxon>
        <taxon>Candidatus Accumulibacter</taxon>
    </lineage>
</organism>
<dbReference type="Proteomes" id="UP000022141">
    <property type="component" value="Unassembled WGS sequence"/>
</dbReference>
<gene>
    <name evidence="2" type="ORF">AW11_00426</name>
</gene>
<dbReference type="Gene3D" id="2.40.50.180">
    <property type="entry name" value="CheA-289, Domain 4"/>
    <property type="match status" value="1"/>
</dbReference>
<reference evidence="2" key="1">
    <citation type="submission" date="2014-02" db="EMBL/GenBank/DDBJ databases">
        <title>Expanding our view of genomic diversity in Candidatus Accumulibacter clades.</title>
        <authorList>
            <person name="Skennerton C.T."/>
            <person name="Barr J.J."/>
            <person name="Slater F.R."/>
            <person name="Bond P.L."/>
            <person name="Tyson G.W."/>
        </authorList>
    </citation>
    <scope>NUCLEOTIDE SEQUENCE [LARGE SCALE GENOMIC DNA]</scope>
</reference>
<dbReference type="SUPFAM" id="SSF50341">
    <property type="entry name" value="CheW-like"/>
    <property type="match status" value="1"/>
</dbReference>
<dbReference type="GO" id="GO:0006935">
    <property type="term" value="P:chemotaxis"/>
    <property type="evidence" value="ECO:0007669"/>
    <property type="project" value="InterPro"/>
</dbReference>
<accession>A0A011QPT7</accession>
<evidence type="ECO:0000313" key="2">
    <source>
        <dbReference type="EMBL" id="EXI91085.1"/>
    </source>
</evidence>
<dbReference type="InterPro" id="IPR036061">
    <property type="entry name" value="CheW-like_dom_sf"/>
</dbReference>
<dbReference type="Pfam" id="PF01584">
    <property type="entry name" value="CheW"/>
    <property type="match status" value="1"/>
</dbReference>
<dbReference type="PROSITE" id="PS50851">
    <property type="entry name" value="CHEW"/>
    <property type="match status" value="1"/>
</dbReference>
<dbReference type="AlphaFoldDB" id="A0A011QPT7"/>
<dbReference type="GO" id="GO:0007165">
    <property type="term" value="P:signal transduction"/>
    <property type="evidence" value="ECO:0007669"/>
    <property type="project" value="InterPro"/>
</dbReference>
<sequence length="169" mass="18171">MTKKISLHDFQSYLAARLAGTGNQSSAGLLGIQAGPDYWLLDLADSGEIVPLTPLTSVPLTLPWFAGVANIRGNLYSVVDLAAFLGKEATPQNASSRLLLIGTRHGSNAALLVTRMIGLRNVEALHPEAADAAAPTWAQESYSDNEGRRWKKLKVRELLADEAFMDIGV</sequence>